<dbReference type="Proteomes" id="UP000695026">
    <property type="component" value="Unplaced"/>
</dbReference>
<evidence type="ECO:0000256" key="6">
    <source>
        <dbReference type="ARBA" id="ARBA00022729"/>
    </source>
</evidence>
<dbReference type="PANTHER" id="PTHR15427:SF26">
    <property type="entry name" value="COMPLEMENT C1Q SUBCOMPONENT SUBUNIT A"/>
    <property type="match status" value="1"/>
</dbReference>
<keyword evidence="9" id="KW-0180">Complement pathway</keyword>
<dbReference type="InterPro" id="IPR008160">
    <property type="entry name" value="Collagen"/>
</dbReference>
<feature type="region of interest" description="Disordered" evidence="15">
    <location>
        <begin position="26"/>
        <end position="107"/>
    </location>
</feature>
<comment type="subcellular location">
    <subcellularLocation>
        <location evidence="1">Cell surface</location>
    </subcellularLocation>
    <subcellularLocation>
        <location evidence="2">Secreted</location>
    </subcellularLocation>
</comment>
<gene>
    <name evidence="19" type="primary">C1QA</name>
</gene>
<evidence type="ECO:0000259" key="17">
    <source>
        <dbReference type="PROSITE" id="PS50871"/>
    </source>
</evidence>
<evidence type="ECO:0000256" key="14">
    <source>
        <dbReference type="ARBA" id="ARBA00093497"/>
    </source>
</evidence>
<evidence type="ECO:0000313" key="19">
    <source>
        <dbReference type="RefSeq" id="XP_025025926.1"/>
    </source>
</evidence>
<dbReference type="GO" id="GO:0009986">
    <property type="term" value="C:cell surface"/>
    <property type="evidence" value="ECO:0007669"/>
    <property type="project" value="UniProtKB-SubCell"/>
</dbReference>
<evidence type="ECO:0000256" key="9">
    <source>
        <dbReference type="ARBA" id="ARBA00022875"/>
    </source>
</evidence>
<feature type="compositionally biased region" description="Polar residues" evidence="15">
    <location>
        <begin position="114"/>
        <end position="123"/>
    </location>
</feature>
<dbReference type="AlphaFoldDB" id="A0A9F5MVI8"/>
<dbReference type="PRINTS" id="PR00007">
    <property type="entry name" value="COMPLEMNTC1Q"/>
</dbReference>
<dbReference type="OMA" id="MEGPQGW"/>
<dbReference type="Gene3D" id="2.60.120.40">
    <property type="match status" value="1"/>
</dbReference>
<protein>
    <recommendedName>
        <fullName evidence="3">Complement C1q subcomponent subunit A</fullName>
    </recommendedName>
</protein>
<evidence type="ECO:0000256" key="4">
    <source>
        <dbReference type="ARBA" id="ARBA00022525"/>
    </source>
</evidence>
<feature type="compositionally biased region" description="Pro residues" evidence="15">
    <location>
        <begin position="69"/>
        <end position="78"/>
    </location>
</feature>
<keyword evidence="18" id="KW-1185">Reference proteome</keyword>
<evidence type="ECO:0000313" key="18">
    <source>
        <dbReference type="Proteomes" id="UP000695026"/>
    </source>
</evidence>
<evidence type="ECO:0000256" key="10">
    <source>
        <dbReference type="ARBA" id="ARBA00023119"/>
    </source>
</evidence>
<dbReference type="GO" id="GO:0006958">
    <property type="term" value="P:complement activation, classical pathway"/>
    <property type="evidence" value="ECO:0007669"/>
    <property type="project" value="UniProtKB-KW"/>
</dbReference>
<keyword evidence="8" id="KW-0391">Immunity</keyword>
<evidence type="ECO:0000256" key="16">
    <source>
        <dbReference type="SAM" id="SignalP"/>
    </source>
</evidence>
<feature type="signal peptide" evidence="16">
    <location>
        <begin position="1"/>
        <end position="21"/>
    </location>
</feature>
<evidence type="ECO:0000256" key="11">
    <source>
        <dbReference type="ARBA" id="ARBA00023157"/>
    </source>
</evidence>
<dbReference type="GO" id="GO:0005576">
    <property type="term" value="C:extracellular region"/>
    <property type="evidence" value="ECO:0007669"/>
    <property type="project" value="UniProtKB-SubCell"/>
</dbReference>
<dbReference type="FunFam" id="2.60.120.40:FF:000001">
    <property type="entry name" value="Complement C1q B chain"/>
    <property type="match status" value="1"/>
</dbReference>
<sequence length="244" mass="25454">MASRFWLAAGVLILVLDSVVPQQTVCQAPNGRDGHPGAPGRNGRPGQKGDVGDPGMGTRSTGIRGPKGEPGPPGPPGEPGNQGYRGLDGPMGPPGEQGDRGLKGQVGNIQDQPRTAFSASRRNPSPGLSPKTVVFDNSITNQDNAYSTQTGKFTCSVPGYYYFTFQVVSQGSLCLNLMHRDKAVATFCDQSKGMLQVNSGGSVLELARGDQVWLDSDSPGGANIVSSSDADSVFSGFLLFPTRA</sequence>
<dbReference type="OrthoDB" id="6343173at2759"/>
<organism evidence="18 19">
    <name type="scientific">Python bivittatus</name>
    <name type="common">Burmese python</name>
    <name type="synonym">Python molurus bivittatus</name>
    <dbReference type="NCBI Taxonomy" id="176946"/>
    <lineage>
        <taxon>Eukaryota</taxon>
        <taxon>Metazoa</taxon>
        <taxon>Chordata</taxon>
        <taxon>Craniata</taxon>
        <taxon>Vertebrata</taxon>
        <taxon>Euteleostomi</taxon>
        <taxon>Lepidosauria</taxon>
        <taxon>Squamata</taxon>
        <taxon>Bifurcata</taxon>
        <taxon>Unidentata</taxon>
        <taxon>Episquamata</taxon>
        <taxon>Toxicofera</taxon>
        <taxon>Serpentes</taxon>
        <taxon>Henophidia</taxon>
        <taxon>Pythonidae</taxon>
        <taxon>Python</taxon>
    </lineage>
</organism>
<dbReference type="CTD" id="712"/>
<evidence type="ECO:0000256" key="7">
    <source>
        <dbReference type="ARBA" id="ARBA00022737"/>
    </source>
</evidence>
<evidence type="ECO:0000256" key="12">
    <source>
        <dbReference type="ARBA" id="ARBA00023180"/>
    </source>
</evidence>
<dbReference type="PROSITE" id="PS50871">
    <property type="entry name" value="C1Q"/>
    <property type="match status" value="1"/>
</dbReference>
<dbReference type="GeneID" id="103066936"/>
<keyword evidence="5" id="KW-0399">Innate immunity</keyword>
<dbReference type="InterPro" id="IPR008983">
    <property type="entry name" value="Tumour_necrosis_fac-like_dom"/>
</dbReference>
<evidence type="ECO:0000256" key="8">
    <source>
        <dbReference type="ARBA" id="ARBA00022859"/>
    </source>
</evidence>
<keyword evidence="6 16" id="KW-0732">Signal</keyword>
<feature type="region of interest" description="Disordered" evidence="15">
    <location>
        <begin position="114"/>
        <end position="133"/>
    </location>
</feature>
<evidence type="ECO:0000256" key="5">
    <source>
        <dbReference type="ARBA" id="ARBA00022588"/>
    </source>
</evidence>
<dbReference type="KEGG" id="pbi:103066936"/>
<evidence type="ECO:0000256" key="3">
    <source>
        <dbReference type="ARBA" id="ARBA00013456"/>
    </source>
</evidence>
<dbReference type="GO" id="GO:0005581">
    <property type="term" value="C:collagen trimer"/>
    <property type="evidence" value="ECO:0007669"/>
    <property type="project" value="UniProtKB-KW"/>
</dbReference>
<evidence type="ECO:0000256" key="15">
    <source>
        <dbReference type="SAM" id="MobiDB-lite"/>
    </source>
</evidence>
<reference evidence="19" key="1">
    <citation type="submission" date="2025-08" db="UniProtKB">
        <authorList>
            <consortium name="RefSeq"/>
        </authorList>
    </citation>
    <scope>IDENTIFICATION</scope>
    <source>
        <tissue evidence="19">Liver</tissue>
    </source>
</reference>
<feature type="domain" description="C1q" evidence="17">
    <location>
        <begin position="110"/>
        <end position="244"/>
    </location>
</feature>
<feature type="chain" id="PRO_5039931216" description="Complement C1q subcomponent subunit A" evidence="16">
    <location>
        <begin position="22"/>
        <end position="244"/>
    </location>
</feature>
<comment type="subunit">
    <text evidence="14">Core component of the complement C1 complex, a calcium-dependent complex composed of 1 molecule of the C1Q subcomplex, 2 molecules of C1R and 2 molecules of C1S. The C1Q subcomplex is composed 18 subunits: 3 chains of C1QA, C1QB, and C1QC trimerize to form 6 collagen-like triple helices connected to six globular ligand-recognition modules (C1q domain). Interacts with CR1 (via Sushi 24 and Sushi 25 domains). Interacts (via C-terminus) with CD33; this interaction activates CD33 inhibitory motifs.</text>
</comment>
<dbReference type="InterPro" id="IPR001073">
    <property type="entry name" value="C1q_dom"/>
</dbReference>
<proteinExistence type="predicted"/>
<evidence type="ECO:0000256" key="13">
    <source>
        <dbReference type="ARBA" id="ARBA00023278"/>
    </source>
</evidence>
<keyword evidence="11" id="KW-1015">Disulfide bond</keyword>
<keyword evidence="12" id="KW-0325">Glycoprotein</keyword>
<keyword evidence="13" id="KW-0379">Hydroxylation</keyword>
<dbReference type="InterPro" id="IPR050392">
    <property type="entry name" value="Collagen/C1q_domain"/>
</dbReference>
<dbReference type="SMART" id="SM00110">
    <property type="entry name" value="C1Q"/>
    <property type="match status" value="1"/>
</dbReference>
<keyword evidence="10" id="KW-0176">Collagen</keyword>
<dbReference type="PANTHER" id="PTHR15427">
    <property type="entry name" value="EMILIN ELASTIN MICROFIBRIL INTERFACE-LOCATED PROTEIN ELASTIN MICROFIBRIL INTERFACER"/>
    <property type="match status" value="1"/>
</dbReference>
<keyword evidence="7" id="KW-0677">Repeat</keyword>
<dbReference type="SUPFAM" id="SSF49842">
    <property type="entry name" value="TNF-like"/>
    <property type="match status" value="1"/>
</dbReference>
<dbReference type="GO" id="GO:0045087">
    <property type="term" value="P:innate immune response"/>
    <property type="evidence" value="ECO:0007669"/>
    <property type="project" value="UniProtKB-KW"/>
</dbReference>
<evidence type="ECO:0000256" key="1">
    <source>
        <dbReference type="ARBA" id="ARBA00004241"/>
    </source>
</evidence>
<dbReference type="Pfam" id="PF01391">
    <property type="entry name" value="Collagen"/>
    <property type="match status" value="1"/>
</dbReference>
<keyword evidence="4" id="KW-0964">Secreted</keyword>
<evidence type="ECO:0000256" key="2">
    <source>
        <dbReference type="ARBA" id="ARBA00004613"/>
    </source>
</evidence>
<dbReference type="RefSeq" id="XP_025025926.1">
    <property type="nucleotide sequence ID" value="XM_025170158.1"/>
</dbReference>
<accession>A0A9F5MVI8</accession>
<dbReference type="Pfam" id="PF00386">
    <property type="entry name" value="C1q"/>
    <property type="match status" value="1"/>
</dbReference>
<name>A0A9F5MVI8_PYTBI</name>